<dbReference type="RefSeq" id="WP_004217575.1">
    <property type="nucleotide sequence ID" value="NC_017215.1"/>
</dbReference>
<dbReference type="GO" id="GO:0005524">
    <property type="term" value="F:ATP binding"/>
    <property type="evidence" value="ECO:0007669"/>
    <property type="project" value="UniProtKB-KW"/>
</dbReference>
<keyword evidence="7" id="KW-0067">ATP-binding</keyword>
<keyword evidence="9" id="KW-1133">Transmembrane helix</keyword>
<dbReference type="InterPro" id="IPR036890">
    <property type="entry name" value="HATPase_C_sf"/>
</dbReference>
<accession>A0A806FYS8</accession>
<name>A0A806FYS8_BIFAN</name>
<dbReference type="PANTHER" id="PTHR24421">
    <property type="entry name" value="NITRATE/NITRITE SENSOR PROTEIN NARX-RELATED"/>
    <property type="match status" value="1"/>
</dbReference>
<evidence type="ECO:0000256" key="7">
    <source>
        <dbReference type="ARBA" id="ARBA00022840"/>
    </source>
</evidence>
<evidence type="ECO:0000256" key="1">
    <source>
        <dbReference type="ARBA" id="ARBA00000085"/>
    </source>
</evidence>
<organism evidence="11 12">
    <name type="scientific">Bifidobacterium animalis subsp. lactis CNCM I-2494</name>
    <dbReference type="NCBI Taxonomy" id="1042403"/>
    <lineage>
        <taxon>Bacteria</taxon>
        <taxon>Bacillati</taxon>
        <taxon>Actinomycetota</taxon>
        <taxon>Actinomycetes</taxon>
        <taxon>Bifidobacteriales</taxon>
        <taxon>Bifidobacteriaceae</taxon>
        <taxon>Bifidobacterium</taxon>
    </lineage>
</organism>
<dbReference type="AlphaFoldDB" id="A0A806FYS8"/>
<feature type="transmembrane region" description="Helical" evidence="9">
    <location>
        <begin position="30"/>
        <end position="47"/>
    </location>
</feature>
<keyword evidence="9" id="KW-0812">Transmembrane</keyword>
<dbReference type="Gene3D" id="3.30.565.10">
    <property type="entry name" value="Histidine kinase-like ATPase, C-terminal domain"/>
    <property type="match status" value="1"/>
</dbReference>
<evidence type="ECO:0000256" key="3">
    <source>
        <dbReference type="ARBA" id="ARBA00022553"/>
    </source>
</evidence>
<dbReference type="PANTHER" id="PTHR24421:SF10">
    <property type="entry name" value="NITRATE_NITRITE SENSOR PROTEIN NARQ"/>
    <property type="match status" value="1"/>
</dbReference>
<feature type="transmembrane region" description="Helical" evidence="9">
    <location>
        <begin position="6"/>
        <end position="23"/>
    </location>
</feature>
<evidence type="ECO:0000256" key="8">
    <source>
        <dbReference type="ARBA" id="ARBA00023012"/>
    </source>
</evidence>
<dbReference type="GeneID" id="29696682"/>
<keyword evidence="6 11" id="KW-0418">Kinase</keyword>
<evidence type="ECO:0000256" key="9">
    <source>
        <dbReference type="SAM" id="Phobius"/>
    </source>
</evidence>
<keyword evidence="9" id="KW-0472">Membrane</keyword>
<evidence type="ECO:0000259" key="10">
    <source>
        <dbReference type="Pfam" id="PF07730"/>
    </source>
</evidence>
<evidence type="ECO:0000313" key="11">
    <source>
        <dbReference type="EMBL" id="AEK30580.1"/>
    </source>
</evidence>
<protein>
    <recommendedName>
        <fullName evidence="2">histidine kinase</fullName>
        <ecNumber evidence="2">2.7.13.3</ecNumber>
    </recommendedName>
</protein>
<dbReference type="CDD" id="cd16917">
    <property type="entry name" value="HATPase_UhpB-NarQ-NarX-like"/>
    <property type="match status" value="1"/>
</dbReference>
<dbReference type="KEGG" id="bnm:BALAC2494_00121"/>
<keyword evidence="8" id="KW-0902">Two-component regulatory system</keyword>
<gene>
    <name evidence="11" type="ORF">BALAC2494_00121</name>
</gene>
<evidence type="ECO:0000313" key="12">
    <source>
        <dbReference type="Proteomes" id="UP000008394"/>
    </source>
</evidence>
<proteinExistence type="predicted"/>
<dbReference type="GO" id="GO:0046983">
    <property type="term" value="F:protein dimerization activity"/>
    <property type="evidence" value="ECO:0007669"/>
    <property type="project" value="InterPro"/>
</dbReference>
<evidence type="ECO:0000256" key="2">
    <source>
        <dbReference type="ARBA" id="ARBA00012438"/>
    </source>
</evidence>
<dbReference type="GO" id="GO:0016020">
    <property type="term" value="C:membrane"/>
    <property type="evidence" value="ECO:0007669"/>
    <property type="project" value="InterPro"/>
</dbReference>
<evidence type="ECO:0000256" key="5">
    <source>
        <dbReference type="ARBA" id="ARBA00022741"/>
    </source>
</evidence>
<dbReference type="InterPro" id="IPR011712">
    <property type="entry name" value="Sig_transdc_His_kin_sub3_dim/P"/>
</dbReference>
<dbReference type="EC" id="2.7.13.3" evidence="2"/>
<dbReference type="InterPro" id="IPR050482">
    <property type="entry name" value="Sensor_HK_TwoCompSys"/>
</dbReference>
<dbReference type="EMBL" id="CP002915">
    <property type="protein sequence ID" value="AEK30580.1"/>
    <property type="molecule type" value="Genomic_DNA"/>
</dbReference>
<dbReference type="Gene3D" id="1.20.5.1930">
    <property type="match status" value="1"/>
</dbReference>
<comment type="catalytic activity">
    <reaction evidence="1">
        <text>ATP + protein L-histidine = ADP + protein N-phospho-L-histidine.</text>
        <dbReference type="EC" id="2.7.13.3"/>
    </reaction>
</comment>
<sequence>MIISVGAHALMFVVSVLFSVMLSGDTDTTFVIGLLFCVILCSLIRLAPLRCWIALAMMFCMVCLFVPQWIALMPIVGFDLGLRVQSLGRSFQMLVCVPPLVCGIVAGQHSPALHDLSAAATSPLVMALWILCALTSLAVLGGWVFALAQRRQRCFQSLADDQRERIRRSRARLADVESARSADLQHARLTERTRIAREIHDNVGHLLTRAIMLTNADQVIATSTGDTLHADQFGQLGHTLDEAMTMIRKSVHGLKDEGTDFRAMVEDAMATAKQSDVEIRLSNAIDAVPSHVAHAFTAVIRGALTNTIRHSAASEAHVHLIDLPGLWQLIVQGNGGVPERGRVASMGIGIADIEERARALDGTATCGYHNGGWRVFMSVPKTAERNMR</sequence>
<dbReference type="GO" id="GO:0000155">
    <property type="term" value="F:phosphorelay sensor kinase activity"/>
    <property type="evidence" value="ECO:0007669"/>
    <property type="project" value="InterPro"/>
</dbReference>
<dbReference type="Proteomes" id="UP000008394">
    <property type="component" value="Chromosome"/>
</dbReference>
<keyword evidence="5" id="KW-0547">Nucleotide-binding</keyword>
<feature type="transmembrane region" description="Helical" evidence="9">
    <location>
        <begin position="127"/>
        <end position="148"/>
    </location>
</feature>
<evidence type="ECO:0000256" key="4">
    <source>
        <dbReference type="ARBA" id="ARBA00022679"/>
    </source>
</evidence>
<dbReference type="SUPFAM" id="SSF55874">
    <property type="entry name" value="ATPase domain of HSP90 chaperone/DNA topoisomerase II/histidine kinase"/>
    <property type="match status" value="1"/>
</dbReference>
<keyword evidence="3" id="KW-0597">Phosphoprotein</keyword>
<reference evidence="11 12" key="1">
    <citation type="journal article" date="2011" name="J. Bacteriol.">
        <title>Genome Sequence of the Probiotic Strain Bifidobacterium animalis subsp. lactis CNCM I-2494.</title>
        <authorList>
            <person name="Chervaux C."/>
            <person name="Grimaldi C."/>
            <person name="Bolotin A."/>
            <person name="Quinquis B."/>
            <person name="Legrain-Raspaud S."/>
            <person name="van Hylckama Vlieg J.E."/>
            <person name="Denariaz G."/>
            <person name="Smokvina T."/>
        </authorList>
    </citation>
    <scope>NUCLEOTIDE SEQUENCE [LARGE SCALE GENOMIC DNA]</scope>
    <source>
        <strain evidence="11 12">CNCM I-2494</strain>
    </source>
</reference>
<evidence type="ECO:0000256" key="6">
    <source>
        <dbReference type="ARBA" id="ARBA00022777"/>
    </source>
</evidence>
<keyword evidence="4 11" id="KW-0808">Transferase</keyword>
<feature type="transmembrane region" description="Helical" evidence="9">
    <location>
        <begin position="53"/>
        <end position="78"/>
    </location>
</feature>
<dbReference type="Pfam" id="PF07730">
    <property type="entry name" value="HisKA_3"/>
    <property type="match status" value="1"/>
</dbReference>
<feature type="domain" description="Signal transduction histidine kinase subgroup 3 dimerisation and phosphoacceptor" evidence="10">
    <location>
        <begin position="191"/>
        <end position="256"/>
    </location>
</feature>